<comment type="similarity">
    <text evidence="9">Belongs to the helicase family.</text>
</comment>
<evidence type="ECO:0000256" key="8">
    <source>
        <dbReference type="ARBA" id="ARBA00023235"/>
    </source>
</evidence>
<dbReference type="GO" id="GO:0016787">
    <property type="term" value="F:hydrolase activity"/>
    <property type="evidence" value="ECO:0007669"/>
    <property type="project" value="UniProtKB-KW"/>
</dbReference>
<evidence type="ECO:0000256" key="3">
    <source>
        <dbReference type="ARBA" id="ARBA00022801"/>
    </source>
</evidence>
<feature type="domain" description="AAA+ ATPase" evidence="11">
    <location>
        <begin position="93"/>
        <end position="251"/>
    </location>
</feature>
<dbReference type="InterPro" id="IPR027417">
    <property type="entry name" value="P-loop_NTPase"/>
</dbReference>
<feature type="region of interest" description="Disordered" evidence="10">
    <location>
        <begin position="637"/>
        <end position="678"/>
    </location>
</feature>
<dbReference type="PANTHER" id="PTHR47642">
    <property type="entry name" value="ATP-DEPENDENT DNA HELICASE"/>
    <property type="match status" value="1"/>
</dbReference>
<evidence type="ECO:0000259" key="11">
    <source>
        <dbReference type="SMART" id="SM00382"/>
    </source>
</evidence>
<feature type="region of interest" description="Disordered" evidence="10">
    <location>
        <begin position="589"/>
        <end position="623"/>
    </location>
</feature>
<proteinExistence type="inferred from homology"/>
<feature type="region of interest" description="Disordered" evidence="10">
    <location>
        <begin position="1"/>
        <end position="56"/>
    </location>
</feature>
<dbReference type="GO" id="GO:0005524">
    <property type="term" value="F:ATP binding"/>
    <property type="evidence" value="ECO:0007669"/>
    <property type="project" value="UniProtKB-KW"/>
</dbReference>
<keyword evidence="2 9" id="KW-0227">DNA damage</keyword>
<dbReference type="GO" id="GO:0043139">
    <property type="term" value="F:5'-3' DNA helicase activity"/>
    <property type="evidence" value="ECO:0007669"/>
    <property type="project" value="UniProtKB-EC"/>
</dbReference>
<keyword evidence="7 9" id="KW-0234">DNA repair</keyword>
<sequence>MRTDKNDYYGEESAPPNKRSRRAPASWGQNHNESYDHPASTESSFDPDITHVSDTVHGAPSLSVTAAANEQGDSGTSPQLSLEQEGVMRLVAAGQNVFFTGNAGTGKSFLLNQIITRLKEQHGDEFGSCVAITAATGIAATHIGGTTFHSALGIGVPRDLDDFGKMFKPETRTKIRKLKVLVLDEVSMVSAELWQQSEQQVRNVRGSDLAFGGIQLILCGDFFQLLPIETRWQAHMRSSAFLNRGYTFQCPAWRACNLQHTLLTQVFRQQNPQFVAILDNIRGGNAENAVRDLVRMCMRELPHENGVLPTELFSHNKSVDAVNSGRLSSLPGQPVTLRATDTAELQAGLDKELSPVESQRLLQSLERNEFFNSCLAPASLELKEEAQVMLLKNLELGTGQRMLVNGSRGVVTRFMEKKDHVMDLSRRLQQLRYSGQGERVVMSPEILKMQNALNNLNRWQGTQLPVVKFLNGREEPMVPDVFSVDILGQGSCRRLQMPLKLAWALTIHKCQGMTVDRAKVSLRGMFAEGQAYVALSRVRSLEGLQILDWAPGCVKTSNVVKAFYACLKEGREYQDDAWERWQRVHPSELSQPFTARNTEPAGRYGAGNVGGAPTSTAHQGGQQRSSACFKCGAARQGLQAKTPEPSNASKGRGGKKITPAPKTGPIDRYFARQDARGY</sequence>
<dbReference type="Gene3D" id="3.40.50.300">
    <property type="entry name" value="P-loop containing nucleotide triphosphate hydrolases"/>
    <property type="match status" value="1"/>
</dbReference>
<evidence type="ECO:0000313" key="13">
    <source>
        <dbReference type="Proteomes" id="UP001465755"/>
    </source>
</evidence>
<keyword evidence="6" id="KW-0238">DNA-binding</keyword>
<name>A0AAW1PLU3_9CHLO</name>
<dbReference type="Pfam" id="PF21530">
    <property type="entry name" value="Pif1_2B_dom"/>
    <property type="match status" value="1"/>
</dbReference>
<keyword evidence="5 9" id="KW-0067">ATP-binding</keyword>
<keyword evidence="1 9" id="KW-0547">Nucleotide-binding</keyword>
<evidence type="ECO:0000256" key="4">
    <source>
        <dbReference type="ARBA" id="ARBA00022806"/>
    </source>
</evidence>
<dbReference type="GO" id="GO:0006310">
    <property type="term" value="P:DNA recombination"/>
    <property type="evidence" value="ECO:0007669"/>
    <property type="project" value="UniProtKB-KW"/>
</dbReference>
<evidence type="ECO:0000256" key="6">
    <source>
        <dbReference type="ARBA" id="ARBA00023125"/>
    </source>
</evidence>
<evidence type="ECO:0000256" key="5">
    <source>
        <dbReference type="ARBA" id="ARBA00022840"/>
    </source>
</evidence>
<dbReference type="InterPro" id="IPR049163">
    <property type="entry name" value="Pif1-like_2B_dom"/>
</dbReference>
<organism evidence="12 13">
    <name type="scientific">Symbiochloris irregularis</name>
    <dbReference type="NCBI Taxonomy" id="706552"/>
    <lineage>
        <taxon>Eukaryota</taxon>
        <taxon>Viridiplantae</taxon>
        <taxon>Chlorophyta</taxon>
        <taxon>core chlorophytes</taxon>
        <taxon>Trebouxiophyceae</taxon>
        <taxon>Trebouxiales</taxon>
        <taxon>Trebouxiaceae</taxon>
        <taxon>Symbiochloris</taxon>
    </lineage>
</organism>
<dbReference type="SMART" id="SM00382">
    <property type="entry name" value="AAA"/>
    <property type="match status" value="1"/>
</dbReference>
<dbReference type="InterPro" id="IPR003593">
    <property type="entry name" value="AAA+_ATPase"/>
</dbReference>
<protein>
    <recommendedName>
        <fullName evidence="9">ATP-dependent DNA helicase</fullName>
        <ecNumber evidence="9">5.6.2.3</ecNumber>
    </recommendedName>
</protein>
<keyword evidence="4 9" id="KW-0347">Helicase</keyword>
<dbReference type="EC" id="5.6.2.3" evidence="9"/>
<dbReference type="GO" id="GO:0000723">
    <property type="term" value="P:telomere maintenance"/>
    <property type="evidence" value="ECO:0007669"/>
    <property type="project" value="InterPro"/>
</dbReference>
<dbReference type="Pfam" id="PF05970">
    <property type="entry name" value="PIF1"/>
    <property type="match status" value="1"/>
</dbReference>
<keyword evidence="8" id="KW-0413">Isomerase</keyword>
<evidence type="ECO:0000256" key="10">
    <source>
        <dbReference type="SAM" id="MobiDB-lite"/>
    </source>
</evidence>
<keyword evidence="9" id="KW-0233">DNA recombination</keyword>
<comment type="catalytic activity">
    <reaction evidence="9">
        <text>ATP + H2O = ADP + phosphate + H(+)</text>
        <dbReference type="Rhea" id="RHEA:13065"/>
        <dbReference type="ChEBI" id="CHEBI:15377"/>
        <dbReference type="ChEBI" id="CHEBI:15378"/>
        <dbReference type="ChEBI" id="CHEBI:30616"/>
        <dbReference type="ChEBI" id="CHEBI:43474"/>
        <dbReference type="ChEBI" id="CHEBI:456216"/>
        <dbReference type="EC" id="5.6.2.3"/>
    </reaction>
</comment>
<dbReference type="InterPro" id="IPR010285">
    <property type="entry name" value="DNA_helicase_pif1-like_DEAD"/>
</dbReference>
<dbReference type="Proteomes" id="UP001465755">
    <property type="component" value="Unassembled WGS sequence"/>
</dbReference>
<dbReference type="EMBL" id="JALJOQ010000013">
    <property type="protein sequence ID" value="KAK9810843.1"/>
    <property type="molecule type" value="Genomic_DNA"/>
</dbReference>
<dbReference type="GO" id="GO:0006281">
    <property type="term" value="P:DNA repair"/>
    <property type="evidence" value="ECO:0007669"/>
    <property type="project" value="UniProtKB-KW"/>
</dbReference>
<dbReference type="SUPFAM" id="SSF52540">
    <property type="entry name" value="P-loop containing nucleoside triphosphate hydrolases"/>
    <property type="match status" value="2"/>
</dbReference>
<evidence type="ECO:0000256" key="2">
    <source>
        <dbReference type="ARBA" id="ARBA00022763"/>
    </source>
</evidence>
<dbReference type="CDD" id="cd18809">
    <property type="entry name" value="SF1_C_RecD"/>
    <property type="match status" value="1"/>
</dbReference>
<keyword evidence="13" id="KW-1185">Reference proteome</keyword>
<feature type="compositionally biased region" description="Basic and acidic residues" evidence="10">
    <location>
        <begin position="669"/>
        <end position="678"/>
    </location>
</feature>
<keyword evidence="3 9" id="KW-0378">Hydrolase</keyword>
<evidence type="ECO:0000256" key="1">
    <source>
        <dbReference type="ARBA" id="ARBA00022741"/>
    </source>
</evidence>
<feature type="compositionally biased region" description="Polar residues" evidence="10">
    <location>
        <begin position="613"/>
        <end position="623"/>
    </location>
</feature>
<comment type="cofactor">
    <cofactor evidence="9">
        <name>Mg(2+)</name>
        <dbReference type="ChEBI" id="CHEBI:18420"/>
    </cofactor>
</comment>
<evidence type="ECO:0000313" key="12">
    <source>
        <dbReference type="EMBL" id="KAK9810843.1"/>
    </source>
</evidence>
<dbReference type="InterPro" id="IPR051055">
    <property type="entry name" value="PIF1_helicase"/>
</dbReference>
<reference evidence="12 13" key="1">
    <citation type="journal article" date="2024" name="Nat. Commun.">
        <title>Phylogenomics reveals the evolutionary origins of lichenization in chlorophyte algae.</title>
        <authorList>
            <person name="Puginier C."/>
            <person name="Libourel C."/>
            <person name="Otte J."/>
            <person name="Skaloud P."/>
            <person name="Haon M."/>
            <person name="Grisel S."/>
            <person name="Petersen M."/>
            <person name="Berrin J.G."/>
            <person name="Delaux P.M."/>
            <person name="Dal Grande F."/>
            <person name="Keller J."/>
        </authorList>
    </citation>
    <scope>NUCLEOTIDE SEQUENCE [LARGE SCALE GENOMIC DNA]</scope>
    <source>
        <strain evidence="12 13">SAG 2036</strain>
    </source>
</reference>
<dbReference type="PANTHER" id="PTHR47642:SF5">
    <property type="entry name" value="ATP-DEPENDENT DNA HELICASE"/>
    <property type="match status" value="1"/>
</dbReference>
<accession>A0AAW1PLU3</accession>
<evidence type="ECO:0000256" key="7">
    <source>
        <dbReference type="ARBA" id="ARBA00023204"/>
    </source>
</evidence>
<evidence type="ECO:0000256" key="9">
    <source>
        <dbReference type="RuleBase" id="RU363044"/>
    </source>
</evidence>
<dbReference type="AlphaFoldDB" id="A0AAW1PLU3"/>
<comment type="caution">
    <text evidence="12">The sequence shown here is derived from an EMBL/GenBank/DDBJ whole genome shotgun (WGS) entry which is preliminary data.</text>
</comment>
<gene>
    <name evidence="12" type="ORF">WJX73_001202</name>
</gene>